<dbReference type="Gene3D" id="1.20.120.20">
    <property type="entry name" value="Apolipoprotein"/>
    <property type="match status" value="1"/>
</dbReference>
<name>A0A3N4KZ18_9PEZI</name>
<feature type="compositionally biased region" description="Basic and acidic residues" evidence="1">
    <location>
        <begin position="256"/>
        <end position="277"/>
    </location>
</feature>
<feature type="region of interest" description="Disordered" evidence="1">
    <location>
        <begin position="73"/>
        <end position="289"/>
    </location>
</feature>
<gene>
    <name evidence="2" type="ORF">P167DRAFT_532732</name>
</gene>
<dbReference type="EMBL" id="ML119111">
    <property type="protein sequence ID" value="RPB15786.1"/>
    <property type="molecule type" value="Genomic_DNA"/>
</dbReference>
<evidence type="ECO:0008006" key="4">
    <source>
        <dbReference type="Google" id="ProtNLM"/>
    </source>
</evidence>
<feature type="compositionally biased region" description="Basic and acidic residues" evidence="1">
    <location>
        <begin position="111"/>
        <end position="125"/>
    </location>
</feature>
<protein>
    <recommendedName>
        <fullName evidence="4">LEA domain protein</fullName>
    </recommendedName>
</protein>
<dbReference type="InParanoid" id="A0A3N4KZ18"/>
<evidence type="ECO:0000256" key="1">
    <source>
        <dbReference type="SAM" id="MobiDB-lite"/>
    </source>
</evidence>
<dbReference type="PANTHER" id="PTHR47372">
    <property type="entry name" value="DAUER UP-REGULATED-RELATED"/>
    <property type="match status" value="1"/>
</dbReference>
<keyword evidence="3" id="KW-1185">Reference proteome</keyword>
<feature type="compositionally biased region" description="Low complexity" evidence="1">
    <location>
        <begin position="126"/>
        <end position="138"/>
    </location>
</feature>
<dbReference type="AlphaFoldDB" id="A0A3N4KZ18"/>
<feature type="compositionally biased region" description="Polar residues" evidence="1">
    <location>
        <begin position="237"/>
        <end position="253"/>
    </location>
</feature>
<organism evidence="2 3">
    <name type="scientific">Morchella conica CCBAS932</name>
    <dbReference type="NCBI Taxonomy" id="1392247"/>
    <lineage>
        <taxon>Eukaryota</taxon>
        <taxon>Fungi</taxon>
        <taxon>Dikarya</taxon>
        <taxon>Ascomycota</taxon>
        <taxon>Pezizomycotina</taxon>
        <taxon>Pezizomycetes</taxon>
        <taxon>Pezizales</taxon>
        <taxon>Morchellaceae</taxon>
        <taxon>Morchella</taxon>
    </lineage>
</organism>
<feature type="compositionally biased region" description="Basic and acidic residues" evidence="1">
    <location>
        <begin position="92"/>
        <end position="103"/>
    </location>
</feature>
<dbReference type="SUPFAM" id="SSF58113">
    <property type="entry name" value="Apolipoprotein A-I"/>
    <property type="match status" value="1"/>
</dbReference>
<proteinExistence type="predicted"/>
<accession>A0A3N4KZ18</accession>
<sequence length="289" mass="31197">MAFRLTSAAPAIRSLLTRPSTATSRQFMRRMSKYTDENPHIIKGTNSDIPWIIGAVVVTIPTSLYLLSGNPKPDHHATHASTGHSLISKPHGMQDEGPRDISEKASQAAEKASEKASEVYGDVKSKVASSDSSPSDTASEVKEKGSEKAQDLKEKASEKAQDLKEKASDKAEDLKGKTSEKAEDLKEKGSEKVNDLKEKGSEKAAELREKVGNESNQGKPPSETDKPAAAIKPPKSMNEQSGKQEGISNSETNHAILHDERGQAISKKSEGTHDTAKLKGTVDPYREAK</sequence>
<feature type="compositionally biased region" description="Basic and acidic residues" evidence="1">
    <location>
        <begin position="139"/>
        <end position="212"/>
    </location>
</feature>
<reference evidence="2 3" key="1">
    <citation type="journal article" date="2018" name="Nat. Ecol. Evol.">
        <title>Pezizomycetes genomes reveal the molecular basis of ectomycorrhizal truffle lifestyle.</title>
        <authorList>
            <person name="Murat C."/>
            <person name="Payen T."/>
            <person name="Noel B."/>
            <person name="Kuo A."/>
            <person name="Morin E."/>
            <person name="Chen J."/>
            <person name="Kohler A."/>
            <person name="Krizsan K."/>
            <person name="Balestrini R."/>
            <person name="Da Silva C."/>
            <person name="Montanini B."/>
            <person name="Hainaut M."/>
            <person name="Levati E."/>
            <person name="Barry K.W."/>
            <person name="Belfiori B."/>
            <person name="Cichocki N."/>
            <person name="Clum A."/>
            <person name="Dockter R.B."/>
            <person name="Fauchery L."/>
            <person name="Guy J."/>
            <person name="Iotti M."/>
            <person name="Le Tacon F."/>
            <person name="Lindquist E.A."/>
            <person name="Lipzen A."/>
            <person name="Malagnac F."/>
            <person name="Mello A."/>
            <person name="Molinier V."/>
            <person name="Miyauchi S."/>
            <person name="Poulain J."/>
            <person name="Riccioni C."/>
            <person name="Rubini A."/>
            <person name="Sitrit Y."/>
            <person name="Splivallo R."/>
            <person name="Traeger S."/>
            <person name="Wang M."/>
            <person name="Zifcakova L."/>
            <person name="Wipf D."/>
            <person name="Zambonelli A."/>
            <person name="Paolocci F."/>
            <person name="Nowrousian M."/>
            <person name="Ottonello S."/>
            <person name="Baldrian P."/>
            <person name="Spatafora J.W."/>
            <person name="Henrissat B."/>
            <person name="Nagy L.G."/>
            <person name="Aury J.M."/>
            <person name="Wincker P."/>
            <person name="Grigoriev I.V."/>
            <person name="Bonfante P."/>
            <person name="Martin F.M."/>
        </authorList>
    </citation>
    <scope>NUCLEOTIDE SEQUENCE [LARGE SCALE GENOMIC DNA]</scope>
    <source>
        <strain evidence="2 3">CCBAS932</strain>
    </source>
</reference>
<dbReference type="PANTHER" id="PTHR47372:SF5">
    <property type="entry name" value="LATE EMBRYOGENESIS ABUNDANT PROTEIN (LEA) FAMILY PROTEIN"/>
    <property type="match status" value="1"/>
</dbReference>
<dbReference type="Proteomes" id="UP000277580">
    <property type="component" value="Unassembled WGS sequence"/>
</dbReference>
<evidence type="ECO:0000313" key="2">
    <source>
        <dbReference type="EMBL" id="RPB15786.1"/>
    </source>
</evidence>
<dbReference type="OrthoDB" id="4590707at2759"/>
<evidence type="ECO:0000313" key="3">
    <source>
        <dbReference type="Proteomes" id="UP000277580"/>
    </source>
</evidence>